<evidence type="ECO:0000256" key="8">
    <source>
        <dbReference type="ARBA" id="ARBA00022859"/>
    </source>
</evidence>
<name>A0A182ICX4_ANOAR</name>
<dbReference type="AlphaFoldDB" id="A0A182ICX4"/>
<dbReference type="GO" id="GO:0007178">
    <property type="term" value="P:cell surface receptor protein serine/threonine kinase signaling pathway"/>
    <property type="evidence" value="ECO:0007669"/>
    <property type="project" value="TreeGrafter"/>
</dbReference>
<dbReference type="InterPro" id="IPR046448">
    <property type="entry name" value="ECSIT_N"/>
</dbReference>
<evidence type="ECO:0000256" key="9">
    <source>
        <dbReference type="ARBA" id="ARBA00022946"/>
    </source>
</evidence>
<dbReference type="VEuPathDB" id="VectorBase:AARA21_008230"/>
<evidence type="ECO:0000313" key="14">
    <source>
        <dbReference type="EnsemblMetazoa" id="AARA011443-PA"/>
    </source>
</evidence>
<dbReference type="EnsemblMetazoa" id="AARA011443-RA">
    <property type="protein sequence ID" value="AARA011443-PA"/>
    <property type="gene ID" value="AARA011443"/>
</dbReference>
<dbReference type="PANTHER" id="PTHR13113">
    <property type="entry name" value="ECSIT EVOLUTIONARILY CONSERVED SIGNALING INTERMEDIATE IN TOLL PATHWAYS"/>
    <property type="match status" value="1"/>
</dbReference>
<comment type="subcellular location">
    <subcellularLocation>
        <location evidence="3">Cytoplasm</location>
    </subcellularLocation>
    <subcellularLocation>
        <location evidence="2">Mitochondrion</location>
    </subcellularLocation>
    <subcellularLocation>
        <location evidence="1">Nucleus</location>
    </subcellularLocation>
</comment>
<dbReference type="SMART" id="SM01284">
    <property type="entry name" value="ECSIT_Cterm"/>
    <property type="match status" value="1"/>
</dbReference>
<protein>
    <recommendedName>
        <fullName evidence="5">Evolutionarily conserved signaling intermediate in Toll pathway, mitochondrial</fullName>
    </recommendedName>
</protein>
<keyword evidence="11" id="KW-0539">Nucleus</keyword>
<dbReference type="VEuPathDB" id="VectorBase:AARA011443"/>
<dbReference type="GO" id="GO:0045087">
    <property type="term" value="P:innate immune response"/>
    <property type="evidence" value="ECO:0007669"/>
    <property type="project" value="UniProtKB-KW"/>
</dbReference>
<evidence type="ECO:0000256" key="10">
    <source>
        <dbReference type="ARBA" id="ARBA00023128"/>
    </source>
</evidence>
<reference evidence="14" key="1">
    <citation type="submission" date="2022-08" db="UniProtKB">
        <authorList>
            <consortium name="EnsemblMetazoa"/>
        </authorList>
    </citation>
    <scope>IDENTIFICATION</scope>
    <source>
        <strain evidence="14">Dongola</strain>
    </source>
</reference>
<sequence length="397" mass="45321">MLLTRPLRWSASVLQLPMARFSTTLRQCSTKRNEETADGKPEDGGGKQGSLIVRTNLFESAAKKDKQTYIEMVKIFEKRSVHRRNHVEFIYAALRHMEEFGVNKDIAVYKALIDVMPKGKFIPTNIFQAEFMHYPRQQQCIIDLLEQMEDNGVMPDYEMEAMLVNVFGKKGHPVRKYWRMMYWMPKFKNLSPWLLPNPVPDDALELARLAVERMCSIDPRSKIQVFDTQEVESAIDHTWVVSGQSGEQSELLEAHDRQEPVYIEGPFVIWLRNRSINYYVLKSAPKPLPPIEETDDPDDVSNLHNPYVGLDLRFRKRPGSGSAVSTRRRSVHEQDDGIIYAICCTGSSTKDSLLSWIRLLEKESGNGALSSLAVLFKFTSPTSEVMVSGAETSTVQQ</sequence>
<dbReference type="InterPro" id="IPR029342">
    <property type="entry name" value="ECIST_C"/>
</dbReference>
<evidence type="ECO:0000256" key="12">
    <source>
        <dbReference type="SAM" id="MobiDB-lite"/>
    </source>
</evidence>
<dbReference type="Proteomes" id="UP000075840">
    <property type="component" value="Unassembled WGS sequence"/>
</dbReference>
<dbReference type="Pfam" id="PF06239">
    <property type="entry name" value="ECSIT_N"/>
    <property type="match status" value="1"/>
</dbReference>
<dbReference type="PANTHER" id="PTHR13113:SF1">
    <property type="entry name" value="EVOLUTIONARILY CONSERVED SIGNALING INTERMEDIATE IN TOLL PATHWAY, MITOCHONDRIAL"/>
    <property type="match status" value="1"/>
</dbReference>
<evidence type="ECO:0000256" key="6">
    <source>
        <dbReference type="ARBA" id="ARBA00022490"/>
    </source>
</evidence>
<keyword evidence="9" id="KW-0809">Transit peptide</keyword>
<evidence type="ECO:0000256" key="5">
    <source>
        <dbReference type="ARBA" id="ARBA00019998"/>
    </source>
</evidence>
<evidence type="ECO:0000259" key="13">
    <source>
        <dbReference type="SMART" id="SM01284"/>
    </source>
</evidence>
<comment type="similarity">
    <text evidence="4">Belongs to the ECSIT family.</text>
</comment>
<feature type="domain" description="ECSIT C-terminal" evidence="13">
    <location>
        <begin position="245"/>
        <end position="379"/>
    </location>
</feature>
<dbReference type="Pfam" id="PF14784">
    <property type="entry name" value="ECSIT_C"/>
    <property type="match status" value="1"/>
</dbReference>
<evidence type="ECO:0000256" key="4">
    <source>
        <dbReference type="ARBA" id="ARBA00007674"/>
    </source>
</evidence>
<keyword evidence="10" id="KW-0496">Mitochondrion</keyword>
<accession>A0A182ICX4</accession>
<feature type="compositionally biased region" description="Basic and acidic residues" evidence="12">
    <location>
        <begin position="31"/>
        <end position="45"/>
    </location>
</feature>
<evidence type="ECO:0000256" key="3">
    <source>
        <dbReference type="ARBA" id="ARBA00004496"/>
    </source>
</evidence>
<evidence type="ECO:0000256" key="2">
    <source>
        <dbReference type="ARBA" id="ARBA00004173"/>
    </source>
</evidence>
<feature type="region of interest" description="Disordered" evidence="12">
    <location>
        <begin position="27"/>
        <end position="48"/>
    </location>
</feature>
<evidence type="ECO:0000256" key="11">
    <source>
        <dbReference type="ARBA" id="ARBA00023242"/>
    </source>
</evidence>
<evidence type="ECO:0000313" key="15">
    <source>
        <dbReference type="Proteomes" id="UP000075840"/>
    </source>
</evidence>
<dbReference type="GO" id="GO:0005739">
    <property type="term" value="C:mitochondrion"/>
    <property type="evidence" value="ECO:0007669"/>
    <property type="project" value="UniProtKB-SubCell"/>
</dbReference>
<keyword evidence="8" id="KW-0391">Immunity</keyword>
<keyword evidence="15" id="KW-1185">Reference proteome</keyword>
<dbReference type="InterPro" id="IPR010418">
    <property type="entry name" value="ECSIT"/>
</dbReference>
<evidence type="ECO:0000256" key="7">
    <source>
        <dbReference type="ARBA" id="ARBA00022588"/>
    </source>
</evidence>
<keyword evidence="7" id="KW-0399">Innate immunity</keyword>
<proteinExistence type="inferred from homology"/>
<evidence type="ECO:0000256" key="1">
    <source>
        <dbReference type="ARBA" id="ARBA00004123"/>
    </source>
</evidence>
<keyword evidence="6" id="KW-0963">Cytoplasm</keyword>
<dbReference type="GO" id="GO:0005634">
    <property type="term" value="C:nucleus"/>
    <property type="evidence" value="ECO:0007669"/>
    <property type="project" value="UniProtKB-SubCell"/>
</dbReference>
<organism evidence="14 15">
    <name type="scientific">Anopheles arabiensis</name>
    <name type="common">Mosquito</name>
    <dbReference type="NCBI Taxonomy" id="7173"/>
    <lineage>
        <taxon>Eukaryota</taxon>
        <taxon>Metazoa</taxon>
        <taxon>Ecdysozoa</taxon>
        <taxon>Arthropoda</taxon>
        <taxon>Hexapoda</taxon>
        <taxon>Insecta</taxon>
        <taxon>Pterygota</taxon>
        <taxon>Neoptera</taxon>
        <taxon>Endopterygota</taxon>
        <taxon>Diptera</taxon>
        <taxon>Nematocera</taxon>
        <taxon>Culicoidea</taxon>
        <taxon>Culicidae</taxon>
        <taxon>Anophelinae</taxon>
        <taxon>Anopheles</taxon>
    </lineage>
</organism>
<dbReference type="EMBL" id="APCN01006058">
    <property type="status" value="NOT_ANNOTATED_CDS"/>
    <property type="molecule type" value="Genomic_DNA"/>
</dbReference>